<gene>
    <name evidence="1" type="ORF">UJA718_LOCUS22344</name>
</gene>
<accession>A0A820RWE3</accession>
<evidence type="ECO:0000313" key="2">
    <source>
        <dbReference type="Proteomes" id="UP000663873"/>
    </source>
</evidence>
<organism evidence="1 2">
    <name type="scientific">Rotaria socialis</name>
    <dbReference type="NCBI Taxonomy" id="392032"/>
    <lineage>
        <taxon>Eukaryota</taxon>
        <taxon>Metazoa</taxon>
        <taxon>Spiralia</taxon>
        <taxon>Gnathifera</taxon>
        <taxon>Rotifera</taxon>
        <taxon>Eurotatoria</taxon>
        <taxon>Bdelloidea</taxon>
        <taxon>Philodinida</taxon>
        <taxon>Philodinidae</taxon>
        <taxon>Rotaria</taxon>
    </lineage>
</organism>
<keyword evidence="2" id="KW-1185">Reference proteome</keyword>
<proteinExistence type="predicted"/>
<dbReference type="AlphaFoldDB" id="A0A820RWE3"/>
<evidence type="ECO:0000313" key="1">
    <source>
        <dbReference type="EMBL" id="CAF4444573.1"/>
    </source>
</evidence>
<dbReference type="Proteomes" id="UP000663873">
    <property type="component" value="Unassembled WGS sequence"/>
</dbReference>
<dbReference type="EMBL" id="CAJOBP010004572">
    <property type="protein sequence ID" value="CAF4444573.1"/>
    <property type="molecule type" value="Genomic_DNA"/>
</dbReference>
<reference evidence="1" key="1">
    <citation type="submission" date="2021-02" db="EMBL/GenBank/DDBJ databases">
        <authorList>
            <person name="Nowell W R."/>
        </authorList>
    </citation>
    <scope>NUCLEOTIDE SEQUENCE</scope>
</reference>
<comment type="caution">
    <text evidence="1">The sequence shown here is derived from an EMBL/GenBank/DDBJ whole genome shotgun (WGS) entry which is preliminary data.</text>
</comment>
<feature type="non-terminal residue" evidence="1">
    <location>
        <position position="98"/>
    </location>
</feature>
<protein>
    <submittedName>
        <fullName evidence="1">Uncharacterized protein</fullName>
    </submittedName>
</protein>
<sequence>MHSVLQFDCLDYYSYRETPAYQELRDVTIEHIPYCFRPATNEKKLVLEDSIHPQAQYVSFQELSVANISVQQLFTWSVPINVIEQYQYYLYEPKSSLN</sequence>
<name>A0A820RWE3_9BILA</name>